<sequence>MNAPPPRGGKPAKAKNRNNNRRHRNRQNRNNKGRRSQNPHRRGPPQSPQIKITLRNIGNVERYGTVEAIADCIIRPLLEQTNERLLGAAISTTTGGPKMILLEEESLIKLITNDKLATQARKEWKNKQSDAGGKGEDEEDTAMPDVDVAESNMVTTEEDSNNKNNAEETIVSGMKDLDMNKDKNEKIHARTLYVVPPKQTRRRGEKPGNVYLVLTTPPIPAAAIEQPPPSIEEVPLVNAEGETKDNNHNNDTQTEEEKTAKVVPPLVSPPKVDYSRQIAERQLALVRALEIMTAIAVEDGKGDQAWAGCQVEESSNGKSWRPPQRKDHREGTVQESPGFKSFMEMAAKEKKDLQARPKPAPGGGLSALSTGLAGTGDSTTDNNGKPVAALVLHLQSKREQEKSQKKNKRKAKDAKKKTGGSNENNNGKTTADAGAAAGAKRRGRQRKNKKGATAKKAADPKS</sequence>
<feature type="compositionally biased region" description="Basic and acidic residues" evidence="1">
    <location>
        <begin position="346"/>
        <end position="355"/>
    </location>
</feature>
<evidence type="ECO:0000313" key="2">
    <source>
        <dbReference type="EMBL" id="CAE0404602.1"/>
    </source>
</evidence>
<dbReference type="EMBL" id="HBIM01003126">
    <property type="protein sequence ID" value="CAE0404602.1"/>
    <property type="molecule type" value="Transcribed_RNA"/>
</dbReference>
<proteinExistence type="predicted"/>
<evidence type="ECO:0000256" key="1">
    <source>
        <dbReference type="SAM" id="MobiDB-lite"/>
    </source>
</evidence>
<organism evidence="2">
    <name type="scientific">Amphora coffeiformis</name>
    <dbReference type="NCBI Taxonomy" id="265554"/>
    <lineage>
        <taxon>Eukaryota</taxon>
        <taxon>Sar</taxon>
        <taxon>Stramenopiles</taxon>
        <taxon>Ochrophyta</taxon>
        <taxon>Bacillariophyta</taxon>
        <taxon>Bacillariophyceae</taxon>
        <taxon>Bacillariophycidae</taxon>
        <taxon>Thalassiophysales</taxon>
        <taxon>Catenulaceae</taxon>
        <taxon>Amphora</taxon>
    </lineage>
</organism>
<protein>
    <submittedName>
        <fullName evidence="2">Uncharacterized protein</fullName>
    </submittedName>
</protein>
<feature type="compositionally biased region" description="Basic residues" evidence="1">
    <location>
        <begin position="405"/>
        <end position="418"/>
    </location>
</feature>
<feature type="compositionally biased region" description="Basic residues" evidence="1">
    <location>
        <begin position="10"/>
        <end position="43"/>
    </location>
</feature>
<feature type="region of interest" description="Disordered" evidence="1">
    <location>
        <begin position="309"/>
        <end position="462"/>
    </location>
</feature>
<gene>
    <name evidence="2" type="ORF">ACOF00016_LOCUS2709</name>
</gene>
<feature type="compositionally biased region" description="Low complexity" evidence="1">
    <location>
        <begin position="366"/>
        <end position="376"/>
    </location>
</feature>
<feature type="region of interest" description="Disordered" evidence="1">
    <location>
        <begin position="1"/>
        <end position="49"/>
    </location>
</feature>
<feature type="compositionally biased region" description="Low complexity" evidence="1">
    <location>
        <begin position="424"/>
        <end position="438"/>
    </location>
</feature>
<name>A0A7S3P4J0_9STRA</name>
<reference evidence="2" key="1">
    <citation type="submission" date="2021-01" db="EMBL/GenBank/DDBJ databases">
        <authorList>
            <person name="Corre E."/>
            <person name="Pelletier E."/>
            <person name="Niang G."/>
            <person name="Scheremetjew M."/>
            <person name="Finn R."/>
            <person name="Kale V."/>
            <person name="Holt S."/>
            <person name="Cochrane G."/>
            <person name="Meng A."/>
            <person name="Brown T."/>
            <person name="Cohen L."/>
        </authorList>
    </citation>
    <scope>NUCLEOTIDE SEQUENCE</scope>
    <source>
        <strain evidence="2">CCMP127</strain>
    </source>
</reference>
<feature type="region of interest" description="Disordered" evidence="1">
    <location>
        <begin position="241"/>
        <end position="268"/>
    </location>
</feature>
<dbReference type="AlphaFoldDB" id="A0A7S3P4J0"/>
<feature type="region of interest" description="Disordered" evidence="1">
    <location>
        <begin position="120"/>
        <end position="146"/>
    </location>
</feature>
<accession>A0A7S3P4J0</accession>
<feature type="compositionally biased region" description="Basic residues" evidence="1">
    <location>
        <begin position="439"/>
        <end position="453"/>
    </location>
</feature>